<protein>
    <submittedName>
        <fullName evidence="2">Uncharacterized protein</fullName>
    </submittedName>
</protein>
<dbReference type="eggNOG" id="ENOG502N5EF">
    <property type="taxonomic scope" value="Archaea"/>
</dbReference>
<dbReference type="STRING" id="797299.HALLA_05845"/>
<gene>
    <name evidence="2" type="ORF">HALLA_05845</name>
</gene>
<evidence type="ECO:0000313" key="2">
    <source>
        <dbReference type="EMBL" id="AHG00736.1"/>
    </source>
</evidence>
<evidence type="ECO:0000256" key="1">
    <source>
        <dbReference type="SAM" id="MobiDB-lite"/>
    </source>
</evidence>
<organism evidence="2 3">
    <name type="scientific">Halostagnicola larsenii XH-48</name>
    <dbReference type="NCBI Taxonomy" id="797299"/>
    <lineage>
        <taxon>Archaea</taxon>
        <taxon>Methanobacteriati</taxon>
        <taxon>Methanobacteriota</taxon>
        <taxon>Stenosarchaea group</taxon>
        <taxon>Halobacteria</taxon>
        <taxon>Halobacteriales</taxon>
        <taxon>Natrialbaceae</taxon>
        <taxon>Halostagnicola</taxon>
    </lineage>
</organism>
<dbReference type="AlphaFoldDB" id="W0JPT4"/>
<dbReference type="RefSeq" id="WP_049951657.1">
    <property type="nucleotide sequence ID" value="NZ_CP007055.1"/>
</dbReference>
<evidence type="ECO:0000313" key="3">
    <source>
        <dbReference type="Proteomes" id="UP000019024"/>
    </source>
</evidence>
<dbReference type="GeneID" id="25144022"/>
<proteinExistence type="predicted"/>
<sequence length="99" mass="10768">MTPLGDERGGSGSREGLTYTDQEPVATVSLQRKPPSNVWNERVNSDGFHDSFIDAVLNAVRGRTYIESHSALEEAGVNALNGSYRTLILRTAKGDEDAM</sequence>
<dbReference type="EMBL" id="CP007055">
    <property type="protein sequence ID" value="AHG00736.1"/>
    <property type="molecule type" value="Genomic_DNA"/>
</dbReference>
<reference evidence="2 3" key="1">
    <citation type="submission" date="2014-01" db="EMBL/GenBank/DDBJ databases">
        <authorList>
            <consortium name="DOE Joint Genome Institute"/>
            <person name="Anderson I."/>
            <person name="Huntemann M."/>
            <person name="Han J."/>
            <person name="Chen A."/>
            <person name="Kyrpides N."/>
            <person name="Mavromatis K."/>
            <person name="Markowitz V."/>
            <person name="Palaniappan K."/>
            <person name="Ivanova N."/>
            <person name="Schaumberg A."/>
            <person name="Pati A."/>
            <person name="Liolios K."/>
            <person name="Nordberg H.P."/>
            <person name="Cantor M.N."/>
            <person name="Hua S.X."/>
            <person name="Woyke T."/>
        </authorList>
    </citation>
    <scope>NUCLEOTIDE SEQUENCE [LARGE SCALE GENOMIC DNA]</scope>
    <source>
        <strain evidence="2 3">XH-48</strain>
    </source>
</reference>
<feature type="region of interest" description="Disordered" evidence="1">
    <location>
        <begin position="1"/>
        <end position="38"/>
    </location>
</feature>
<keyword evidence="3" id="KW-1185">Reference proteome</keyword>
<dbReference type="HOGENOM" id="CLU_2313694_0_0_2"/>
<dbReference type="KEGG" id="hlr:HALLA_05845"/>
<name>W0JPT4_9EURY</name>
<accession>W0JPT4</accession>
<dbReference type="Proteomes" id="UP000019024">
    <property type="component" value="Chromosome"/>
</dbReference>